<dbReference type="Proteomes" id="UP001302949">
    <property type="component" value="Unassembled WGS sequence"/>
</dbReference>
<keyword evidence="3" id="KW-1185">Reference proteome</keyword>
<feature type="signal peptide" evidence="1">
    <location>
        <begin position="1"/>
        <end position="22"/>
    </location>
</feature>
<evidence type="ECO:0008006" key="4">
    <source>
        <dbReference type="Google" id="ProtNLM"/>
    </source>
</evidence>
<proteinExistence type="predicted"/>
<gene>
    <name evidence="2" type="ORF">VB248_16010</name>
</gene>
<comment type="caution">
    <text evidence="2">The sequence shown here is derived from an EMBL/GenBank/DDBJ whole genome shotgun (WGS) entry which is preliminary data.</text>
</comment>
<evidence type="ECO:0000313" key="2">
    <source>
        <dbReference type="EMBL" id="MEA5140654.1"/>
    </source>
</evidence>
<evidence type="ECO:0000313" key="3">
    <source>
        <dbReference type="Proteomes" id="UP001302949"/>
    </source>
</evidence>
<keyword evidence="1" id="KW-0732">Signal</keyword>
<sequence>MKKKLLMLLLMAYALSASNTFAQEKIKQQAKFDTAPEPERRKWEVGLDVFNLVGTFREENVNGIINNQGYIVVRRYSMNKINKSALEFKFGIFNSNTNIIDSFNNELNSKAHNYNFGLGYEFQKQEGRFMLFYGPRLTTAFAINSTTPKVVNYTSANSNYTVFQSKGMSFSAGAFLGARFFFNSHLSISVSSNINLSYGKSKANTKLFDSISNNFLQEGNSSRSDLEINGGFSMAQIGYHF</sequence>
<reference evidence="2 3" key="1">
    <citation type="submission" date="2023-12" db="EMBL/GenBank/DDBJ databases">
        <title>Novel species of the genus Arcicella isolated from rivers.</title>
        <authorList>
            <person name="Lu H."/>
        </authorList>
    </citation>
    <scope>NUCLEOTIDE SEQUENCE [LARGE SCALE GENOMIC DNA]</scope>
    <source>
        <strain evidence="2 3">KCTC 23307</strain>
    </source>
</reference>
<dbReference type="RefSeq" id="WP_323297807.1">
    <property type="nucleotide sequence ID" value="NZ_JAYFUM010000019.1"/>
</dbReference>
<evidence type="ECO:0000256" key="1">
    <source>
        <dbReference type="SAM" id="SignalP"/>
    </source>
</evidence>
<dbReference type="EMBL" id="JAYFUM010000019">
    <property type="protein sequence ID" value="MEA5140654.1"/>
    <property type="molecule type" value="Genomic_DNA"/>
</dbReference>
<protein>
    <recommendedName>
        <fullName evidence="4">Outer membrane protein beta-barrel domain-containing protein</fullName>
    </recommendedName>
</protein>
<name>A0ABU5QCT0_9BACT</name>
<organism evidence="2 3">
    <name type="scientific">Arcicella rigui</name>
    <dbReference type="NCBI Taxonomy" id="797020"/>
    <lineage>
        <taxon>Bacteria</taxon>
        <taxon>Pseudomonadati</taxon>
        <taxon>Bacteroidota</taxon>
        <taxon>Cytophagia</taxon>
        <taxon>Cytophagales</taxon>
        <taxon>Flectobacillaceae</taxon>
        <taxon>Arcicella</taxon>
    </lineage>
</organism>
<feature type="chain" id="PRO_5046236876" description="Outer membrane protein beta-barrel domain-containing protein" evidence="1">
    <location>
        <begin position="23"/>
        <end position="241"/>
    </location>
</feature>
<accession>A0ABU5QCT0</accession>